<sequence>MSEQKQVYPIPGSEWQSDLYWASVMGVSAETFREKHIPQLREFGLEVMTFGNRTFVRIVDFFAAVEKKNGK</sequence>
<protein>
    <submittedName>
        <fullName evidence="1">Uncharacterized protein</fullName>
    </submittedName>
</protein>
<dbReference type="STRING" id="756272.Plabr_3320"/>
<proteinExistence type="predicted"/>
<reference evidence="2" key="1">
    <citation type="submission" date="2011-02" db="EMBL/GenBank/DDBJ databases">
        <title>The complete genome of Planctomyces brasiliensis DSM 5305.</title>
        <authorList>
            <person name="Lucas S."/>
            <person name="Copeland A."/>
            <person name="Lapidus A."/>
            <person name="Bruce D."/>
            <person name="Goodwin L."/>
            <person name="Pitluck S."/>
            <person name="Kyrpides N."/>
            <person name="Mavromatis K."/>
            <person name="Pagani I."/>
            <person name="Ivanova N."/>
            <person name="Ovchinnikova G."/>
            <person name="Lu M."/>
            <person name="Detter J.C."/>
            <person name="Han C."/>
            <person name="Land M."/>
            <person name="Hauser L."/>
            <person name="Markowitz V."/>
            <person name="Cheng J.-F."/>
            <person name="Hugenholtz P."/>
            <person name="Woyke T."/>
            <person name="Wu D."/>
            <person name="Tindall B."/>
            <person name="Pomrenke H.G."/>
            <person name="Brambilla E."/>
            <person name="Klenk H.-P."/>
            <person name="Eisen J.A."/>
        </authorList>
    </citation>
    <scope>NUCLEOTIDE SEQUENCE [LARGE SCALE GENOMIC DNA]</scope>
    <source>
        <strain evidence="2">ATCC 49424 / DSM 5305 / JCM 21570 / NBRC 103401 / IFAM 1448</strain>
    </source>
</reference>
<dbReference type="RefSeq" id="WP_013629637.1">
    <property type="nucleotide sequence ID" value="NC_015174.1"/>
</dbReference>
<dbReference type="EMBL" id="CP002546">
    <property type="protein sequence ID" value="ADY60917.1"/>
    <property type="molecule type" value="Genomic_DNA"/>
</dbReference>
<name>F0SL34_RUBBR</name>
<evidence type="ECO:0000313" key="2">
    <source>
        <dbReference type="Proteomes" id="UP000006860"/>
    </source>
</evidence>
<evidence type="ECO:0000313" key="1">
    <source>
        <dbReference type="EMBL" id="ADY60917.1"/>
    </source>
</evidence>
<accession>F0SL34</accession>
<dbReference type="AlphaFoldDB" id="F0SL34"/>
<dbReference type="Proteomes" id="UP000006860">
    <property type="component" value="Chromosome"/>
</dbReference>
<keyword evidence="2" id="KW-1185">Reference proteome</keyword>
<gene>
    <name evidence="1" type="ordered locus">Plabr_3320</name>
</gene>
<organism evidence="1 2">
    <name type="scientific">Rubinisphaera brasiliensis (strain ATCC 49424 / DSM 5305 / JCM 21570 / IAM 15109 / NBRC 103401 / IFAM 1448)</name>
    <name type="common">Planctomyces brasiliensis</name>
    <dbReference type="NCBI Taxonomy" id="756272"/>
    <lineage>
        <taxon>Bacteria</taxon>
        <taxon>Pseudomonadati</taxon>
        <taxon>Planctomycetota</taxon>
        <taxon>Planctomycetia</taxon>
        <taxon>Planctomycetales</taxon>
        <taxon>Planctomycetaceae</taxon>
        <taxon>Rubinisphaera</taxon>
    </lineage>
</organism>
<dbReference type="KEGG" id="pbs:Plabr_3320"/>
<dbReference type="HOGENOM" id="CLU_2737565_0_0_0"/>